<dbReference type="SUPFAM" id="SSF53335">
    <property type="entry name" value="S-adenosyl-L-methionine-dependent methyltransferases"/>
    <property type="match status" value="1"/>
</dbReference>
<dbReference type="RefSeq" id="XP_024732358.1">
    <property type="nucleotide sequence ID" value="XM_024888779.1"/>
</dbReference>
<dbReference type="Pfam" id="PF13489">
    <property type="entry name" value="Methyltransf_23"/>
    <property type="match status" value="1"/>
</dbReference>
<evidence type="ECO:0000256" key="1">
    <source>
        <dbReference type="SAM" id="MobiDB-lite"/>
    </source>
</evidence>
<keyword evidence="2" id="KW-0489">Methyltransferase</keyword>
<dbReference type="EMBL" id="KZ613855">
    <property type="protein sequence ID" value="PMD55454.1"/>
    <property type="molecule type" value="Genomic_DNA"/>
</dbReference>
<feature type="compositionally biased region" description="Polar residues" evidence="1">
    <location>
        <begin position="366"/>
        <end position="375"/>
    </location>
</feature>
<organism evidence="2 3">
    <name type="scientific">Hyaloscypha bicolor E</name>
    <dbReference type="NCBI Taxonomy" id="1095630"/>
    <lineage>
        <taxon>Eukaryota</taxon>
        <taxon>Fungi</taxon>
        <taxon>Dikarya</taxon>
        <taxon>Ascomycota</taxon>
        <taxon>Pezizomycotina</taxon>
        <taxon>Leotiomycetes</taxon>
        <taxon>Helotiales</taxon>
        <taxon>Hyaloscyphaceae</taxon>
        <taxon>Hyaloscypha</taxon>
        <taxon>Hyaloscypha bicolor</taxon>
    </lineage>
</organism>
<dbReference type="InterPro" id="IPR029063">
    <property type="entry name" value="SAM-dependent_MTases_sf"/>
</dbReference>
<feature type="region of interest" description="Disordered" evidence="1">
    <location>
        <begin position="330"/>
        <end position="408"/>
    </location>
</feature>
<dbReference type="GO" id="GO:0008168">
    <property type="term" value="F:methyltransferase activity"/>
    <property type="evidence" value="ECO:0007669"/>
    <property type="project" value="UniProtKB-KW"/>
</dbReference>
<dbReference type="OrthoDB" id="2013972at2759"/>
<accession>A0A2J6SXF7</accession>
<dbReference type="STRING" id="1095630.A0A2J6SXF7"/>
<dbReference type="PANTHER" id="PTHR43591">
    <property type="entry name" value="METHYLTRANSFERASE"/>
    <property type="match status" value="1"/>
</dbReference>
<dbReference type="InParanoid" id="A0A2J6SXF7"/>
<evidence type="ECO:0000313" key="2">
    <source>
        <dbReference type="EMBL" id="PMD55454.1"/>
    </source>
</evidence>
<dbReference type="Gene3D" id="3.40.50.150">
    <property type="entry name" value="Vaccinia Virus protein VP39"/>
    <property type="match status" value="1"/>
</dbReference>
<dbReference type="GO" id="GO:0032259">
    <property type="term" value="P:methylation"/>
    <property type="evidence" value="ECO:0007669"/>
    <property type="project" value="UniProtKB-KW"/>
</dbReference>
<dbReference type="PANTHER" id="PTHR43591:SF14">
    <property type="entry name" value="METHYLTRANSFERASE"/>
    <property type="match status" value="1"/>
</dbReference>
<keyword evidence="2" id="KW-0808">Transferase</keyword>
<sequence>MDDAGSTPSGGDTPIEADSYKGSDACSSLSVTSNVWRFDKENGRTYHGYRPGVYYYPNDPTEAERLEYQHCVIDFALDSRLHYAPLFAPRYVLDIGTGTGDWAIEMGDAYPNATIEGTDLSPIQPTDVPANVQFVIDDAEQEDWAVPENHYDYIHTRFMMGCFADFREIIKQGFKHTKPGGWMESQDLMHPPFCDDGTMPDDWPFKDWSETMDDASEKANRRLTIAHKLKRWYIEAGFVDVHEKIIKMPINSWPRNKHLKTLGKFWAENLLAGLQGFSLALFSREFLWSKTEIEVYLVNVRKSITDHRVHAYHKYYIVYGRKPELSPEEGLGALTITNPSPIAPTPSDTTPFPPHSPSPIVEKLSGLSSDSQNHGTAEKGPVASEKAVPDATDSVPFMPSLPQQAVQI</sequence>
<evidence type="ECO:0000313" key="3">
    <source>
        <dbReference type="Proteomes" id="UP000235371"/>
    </source>
</evidence>
<feature type="compositionally biased region" description="Polar residues" evidence="1">
    <location>
        <begin position="335"/>
        <end position="350"/>
    </location>
</feature>
<reference evidence="2 3" key="1">
    <citation type="submission" date="2016-04" db="EMBL/GenBank/DDBJ databases">
        <title>A degradative enzymes factory behind the ericoid mycorrhizal symbiosis.</title>
        <authorList>
            <consortium name="DOE Joint Genome Institute"/>
            <person name="Martino E."/>
            <person name="Morin E."/>
            <person name="Grelet G."/>
            <person name="Kuo A."/>
            <person name="Kohler A."/>
            <person name="Daghino S."/>
            <person name="Barry K."/>
            <person name="Choi C."/>
            <person name="Cichocki N."/>
            <person name="Clum A."/>
            <person name="Copeland A."/>
            <person name="Hainaut M."/>
            <person name="Haridas S."/>
            <person name="Labutti K."/>
            <person name="Lindquist E."/>
            <person name="Lipzen A."/>
            <person name="Khouja H.-R."/>
            <person name="Murat C."/>
            <person name="Ohm R."/>
            <person name="Olson A."/>
            <person name="Spatafora J."/>
            <person name="Veneault-Fourrey C."/>
            <person name="Henrissat B."/>
            <person name="Grigoriev I."/>
            <person name="Martin F."/>
            <person name="Perotto S."/>
        </authorList>
    </citation>
    <scope>NUCLEOTIDE SEQUENCE [LARGE SCALE GENOMIC DNA]</scope>
    <source>
        <strain evidence="2 3">E</strain>
    </source>
</reference>
<proteinExistence type="predicted"/>
<dbReference type="AlphaFoldDB" id="A0A2J6SXF7"/>
<dbReference type="Proteomes" id="UP000235371">
    <property type="component" value="Unassembled WGS sequence"/>
</dbReference>
<dbReference type="CDD" id="cd02440">
    <property type="entry name" value="AdoMet_MTases"/>
    <property type="match status" value="1"/>
</dbReference>
<dbReference type="GeneID" id="36596855"/>
<gene>
    <name evidence="2" type="ORF">K444DRAFT_88774</name>
</gene>
<name>A0A2J6SXF7_9HELO</name>
<protein>
    <submittedName>
        <fullName evidence="2">S-adenosyl-L-methionine-dependent methyltransferase</fullName>
    </submittedName>
</protein>
<keyword evidence="3" id="KW-1185">Reference proteome</keyword>